<organism evidence="2 3">
    <name type="scientific">Acaromyces ingoldii</name>
    <dbReference type="NCBI Taxonomy" id="215250"/>
    <lineage>
        <taxon>Eukaryota</taxon>
        <taxon>Fungi</taxon>
        <taxon>Dikarya</taxon>
        <taxon>Basidiomycota</taxon>
        <taxon>Ustilaginomycotina</taxon>
        <taxon>Exobasidiomycetes</taxon>
        <taxon>Exobasidiales</taxon>
        <taxon>Cryptobasidiaceae</taxon>
        <taxon>Acaromyces</taxon>
    </lineage>
</organism>
<reference evidence="2 3" key="1">
    <citation type="journal article" date="2018" name="Mol. Biol. Evol.">
        <title>Broad Genomic Sampling Reveals a Smut Pathogenic Ancestry of the Fungal Clade Ustilaginomycotina.</title>
        <authorList>
            <person name="Kijpornyongpan T."/>
            <person name="Mondo S.J."/>
            <person name="Barry K."/>
            <person name="Sandor L."/>
            <person name="Lee J."/>
            <person name="Lipzen A."/>
            <person name="Pangilinan J."/>
            <person name="LaButti K."/>
            <person name="Hainaut M."/>
            <person name="Henrissat B."/>
            <person name="Grigoriev I.V."/>
            <person name="Spatafora J.W."/>
            <person name="Aime M.C."/>
        </authorList>
    </citation>
    <scope>NUCLEOTIDE SEQUENCE [LARGE SCALE GENOMIC DNA]</scope>
    <source>
        <strain evidence="2 3">MCA 4198</strain>
    </source>
</reference>
<dbReference type="OrthoDB" id="3366042at2759"/>
<dbReference type="AlphaFoldDB" id="A0A316YYE2"/>
<feature type="compositionally biased region" description="Low complexity" evidence="1">
    <location>
        <begin position="57"/>
        <end position="73"/>
    </location>
</feature>
<evidence type="ECO:0000313" key="2">
    <source>
        <dbReference type="EMBL" id="PWN93103.1"/>
    </source>
</evidence>
<gene>
    <name evidence="2" type="ORF">FA10DRAFT_263803</name>
</gene>
<evidence type="ECO:0000256" key="1">
    <source>
        <dbReference type="SAM" id="MobiDB-lite"/>
    </source>
</evidence>
<feature type="region of interest" description="Disordered" evidence="1">
    <location>
        <begin position="214"/>
        <end position="273"/>
    </location>
</feature>
<feature type="compositionally biased region" description="Low complexity" evidence="1">
    <location>
        <begin position="108"/>
        <end position="126"/>
    </location>
</feature>
<dbReference type="GeneID" id="37042294"/>
<dbReference type="Proteomes" id="UP000245768">
    <property type="component" value="Unassembled WGS sequence"/>
</dbReference>
<evidence type="ECO:0000313" key="3">
    <source>
        <dbReference type="Proteomes" id="UP000245768"/>
    </source>
</evidence>
<keyword evidence="3" id="KW-1185">Reference proteome</keyword>
<name>A0A316YYE2_9BASI</name>
<accession>A0A316YYE2</accession>
<proteinExistence type="predicted"/>
<dbReference type="EMBL" id="KZ819634">
    <property type="protein sequence ID" value="PWN93103.1"/>
    <property type="molecule type" value="Genomic_DNA"/>
</dbReference>
<dbReference type="RefSeq" id="XP_025380301.1">
    <property type="nucleotide sequence ID" value="XM_025520378.1"/>
</dbReference>
<feature type="compositionally biased region" description="Low complexity" evidence="1">
    <location>
        <begin position="247"/>
        <end position="262"/>
    </location>
</feature>
<feature type="compositionally biased region" description="Polar residues" evidence="1">
    <location>
        <begin position="81"/>
        <end position="94"/>
    </location>
</feature>
<feature type="compositionally biased region" description="Polar residues" evidence="1">
    <location>
        <begin position="15"/>
        <end position="29"/>
    </location>
</feature>
<sequence length="398" mass="43281">MAASGYATTRFPLFSQPSNIDMSSSRTGPQQQQQQQQKSLTPTLAAAPTVGSPPTSPLSSSSSSSPFSSFSSSAREDGIPSPSQSRAYPISSLTARVLRRRREEFFQGTPTTAAGAGPNSPGASTPLAPQHPHMLTPGPLSVHPATVQRRRARAGEGGATRASPSLDPFARTGSATSRATSRDDMDQNASARLMRQRFRERCQAVMARDRARAVARSRRGFDAAPGAADSQDSEGDMGRDNGISSNSDGFLMSDDLSGSSDADGFDVRGDWEEEDEEMIRRVMTAEYRSMLRAQEHSGRVEVGWLGPEEVAWLEEEMRREERQPIVDPDEPPADMIDEDETLSALYYAHTQEAAASKGRYMSDEDEDGGIDDEWLANVDVDFDGGTWQQRGEDKMDTS</sequence>
<feature type="region of interest" description="Disordered" evidence="1">
    <location>
        <begin position="1"/>
        <end position="195"/>
    </location>
</feature>
<dbReference type="InParanoid" id="A0A316YYE2"/>
<protein>
    <submittedName>
        <fullName evidence="2">Uncharacterized protein</fullName>
    </submittedName>
</protein>